<keyword evidence="2" id="KW-1185">Reference proteome</keyword>
<protein>
    <submittedName>
        <fullName evidence="1">Uncharacterized protein</fullName>
    </submittedName>
</protein>
<reference evidence="1" key="1">
    <citation type="journal article" date="2023" name="G3 (Bethesda)">
        <title>A reference genome for the long-term kleptoplast-retaining sea slug Elysia crispata morphotype clarki.</title>
        <authorList>
            <person name="Eastman K.E."/>
            <person name="Pendleton A.L."/>
            <person name="Shaikh M.A."/>
            <person name="Suttiyut T."/>
            <person name="Ogas R."/>
            <person name="Tomko P."/>
            <person name="Gavelis G."/>
            <person name="Widhalm J.R."/>
            <person name="Wisecaver J.H."/>
        </authorList>
    </citation>
    <scope>NUCLEOTIDE SEQUENCE</scope>
    <source>
        <strain evidence="1">ECLA1</strain>
    </source>
</reference>
<evidence type="ECO:0000313" key="1">
    <source>
        <dbReference type="EMBL" id="KAK3782409.1"/>
    </source>
</evidence>
<dbReference type="AlphaFoldDB" id="A0AAE1A6X5"/>
<dbReference type="EMBL" id="JAWDGP010002507">
    <property type="protein sequence ID" value="KAK3782409.1"/>
    <property type="molecule type" value="Genomic_DNA"/>
</dbReference>
<gene>
    <name evidence="1" type="ORF">RRG08_033050</name>
</gene>
<dbReference type="Proteomes" id="UP001283361">
    <property type="component" value="Unassembled WGS sequence"/>
</dbReference>
<evidence type="ECO:0000313" key="2">
    <source>
        <dbReference type="Proteomes" id="UP001283361"/>
    </source>
</evidence>
<organism evidence="1 2">
    <name type="scientific">Elysia crispata</name>
    <name type="common">lettuce slug</name>
    <dbReference type="NCBI Taxonomy" id="231223"/>
    <lineage>
        <taxon>Eukaryota</taxon>
        <taxon>Metazoa</taxon>
        <taxon>Spiralia</taxon>
        <taxon>Lophotrochozoa</taxon>
        <taxon>Mollusca</taxon>
        <taxon>Gastropoda</taxon>
        <taxon>Heterobranchia</taxon>
        <taxon>Euthyneura</taxon>
        <taxon>Panpulmonata</taxon>
        <taxon>Sacoglossa</taxon>
        <taxon>Placobranchoidea</taxon>
        <taxon>Plakobranchidae</taxon>
        <taxon>Elysia</taxon>
    </lineage>
</organism>
<accession>A0AAE1A6X5</accession>
<comment type="caution">
    <text evidence="1">The sequence shown here is derived from an EMBL/GenBank/DDBJ whole genome shotgun (WGS) entry which is preliminary data.</text>
</comment>
<name>A0AAE1A6X5_9GAST</name>
<proteinExistence type="predicted"/>
<sequence length="53" mass="5937">MWISRDKFQLAQTMGTEARCDNGQFVVPNRSLLHTLFMVGTTPVSILPLCKPS</sequence>